<name>A0A0S4JF55_BODSA</name>
<evidence type="ECO:0000313" key="1">
    <source>
        <dbReference type="EMBL" id="CUG87794.1"/>
    </source>
</evidence>
<proteinExistence type="predicted"/>
<protein>
    <submittedName>
        <fullName evidence="1">GPI-anchored surface protein, putative</fullName>
    </submittedName>
</protein>
<organism evidence="1 2">
    <name type="scientific">Bodo saltans</name>
    <name type="common">Flagellated protozoan</name>
    <dbReference type="NCBI Taxonomy" id="75058"/>
    <lineage>
        <taxon>Eukaryota</taxon>
        <taxon>Discoba</taxon>
        <taxon>Euglenozoa</taxon>
        <taxon>Kinetoplastea</taxon>
        <taxon>Metakinetoplastina</taxon>
        <taxon>Eubodonida</taxon>
        <taxon>Bodonidae</taxon>
        <taxon>Bodo</taxon>
    </lineage>
</organism>
<accession>A0A0S4JF55</accession>
<sequence>MSSGSSSTALASASCFLSDTITARNALHATPAHAVPDRSHAAMGLLLDDVVLPLGAQGVLVQALELFREAKATATAAAAGSPAEERDVRLGELATRDSTRQRSQGLAAVHAALDKLEALHAQQVAMIQRAANVIERTE</sequence>
<gene>
    <name evidence="1" type="ORF">BSAL_12045</name>
</gene>
<keyword evidence="2" id="KW-1185">Reference proteome</keyword>
<dbReference type="AlphaFoldDB" id="A0A0S4JF55"/>
<dbReference type="EMBL" id="CYKH01001592">
    <property type="protein sequence ID" value="CUG87794.1"/>
    <property type="molecule type" value="Genomic_DNA"/>
</dbReference>
<reference evidence="2" key="1">
    <citation type="submission" date="2015-09" db="EMBL/GenBank/DDBJ databases">
        <authorList>
            <consortium name="Pathogen Informatics"/>
        </authorList>
    </citation>
    <scope>NUCLEOTIDE SEQUENCE [LARGE SCALE GENOMIC DNA]</scope>
    <source>
        <strain evidence="2">Lake Konstanz</strain>
    </source>
</reference>
<dbReference type="Proteomes" id="UP000051952">
    <property type="component" value="Unassembled WGS sequence"/>
</dbReference>
<dbReference type="VEuPathDB" id="TriTrypDB:BSAL_12045"/>
<evidence type="ECO:0000313" key="2">
    <source>
        <dbReference type="Proteomes" id="UP000051952"/>
    </source>
</evidence>